<feature type="transmembrane region" description="Helical" evidence="5">
    <location>
        <begin position="90"/>
        <end position="112"/>
    </location>
</feature>
<feature type="transmembrane region" description="Helical" evidence="5">
    <location>
        <begin position="50"/>
        <end position="78"/>
    </location>
</feature>
<evidence type="ECO:0000259" key="6">
    <source>
        <dbReference type="PROSITE" id="PS50109"/>
    </source>
</evidence>
<dbReference type="Gene3D" id="3.30.565.10">
    <property type="entry name" value="Histidine kinase-like ATPase, C-terminal domain"/>
    <property type="match status" value="1"/>
</dbReference>
<keyword evidence="8" id="KW-0547">Nucleotide-binding</keyword>
<dbReference type="PANTHER" id="PTHR43065">
    <property type="entry name" value="SENSOR HISTIDINE KINASE"/>
    <property type="match status" value="1"/>
</dbReference>
<dbReference type="InterPro" id="IPR003661">
    <property type="entry name" value="HisK_dim/P_dom"/>
</dbReference>
<keyword evidence="8" id="KW-0067">ATP-binding</keyword>
<dbReference type="PROSITE" id="PS50110">
    <property type="entry name" value="RESPONSE_REGULATORY"/>
    <property type="match status" value="1"/>
</dbReference>
<dbReference type="Gene3D" id="3.30.450.20">
    <property type="entry name" value="PAS domain"/>
    <property type="match status" value="2"/>
</dbReference>
<dbReference type="PROSITE" id="PS50109">
    <property type="entry name" value="HIS_KIN"/>
    <property type="match status" value="1"/>
</dbReference>
<dbReference type="InterPro" id="IPR003594">
    <property type="entry name" value="HATPase_dom"/>
</dbReference>
<dbReference type="InterPro" id="IPR054327">
    <property type="entry name" value="His-kinase-like_sensor"/>
</dbReference>
<evidence type="ECO:0000313" key="8">
    <source>
        <dbReference type="EMBL" id="MEC5384970.1"/>
    </source>
</evidence>
<dbReference type="Gene3D" id="1.10.287.130">
    <property type="match status" value="1"/>
</dbReference>
<accession>A0ABU6K050</accession>
<feature type="domain" description="Histidine kinase" evidence="6">
    <location>
        <begin position="486"/>
        <end position="703"/>
    </location>
</feature>
<gene>
    <name evidence="8" type="ORF">VVD49_04505</name>
</gene>
<dbReference type="PRINTS" id="PR00344">
    <property type="entry name" value="BCTRLSENSOR"/>
</dbReference>
<dbReference type="EC" id="2.7.13.3" evidence="2"/>
<keyword evidence="3 4" id="KW-0597">Phosphoprotein</keyword>
<evidence type="ECO:0000256" key="3">
    <source>
        <dbReference type="ARBA" id="ARBA00022553"/>
    </source>
</evidence>
<evidence type="ECO:0000256" key="4">
    <source>
        <dbReference type="PROSITE-ProRule" id="PRU00169"/>
    </source>
</evidence>
<feature type="transmembrane region" description="Helical" evidence="5">
    <location>
        <begin position="146"/>
        <end position="167"/>
    </location>
</feature>
<dbReference type="CDD" id="cd12915">
    <property type="entry name" value="PDC2_DGC_like"/>
    <property type="match status" value="1"/>
</dbReference>
<keyword evidence="5" id="KW-0812">Transmembrane</keyword>
<dbReference type="Pfam" id="PF22588">
    <property type="entry name" value="dCache_1_like"/>
    <property type="match status" value="1"/>
</dbReference>
<dbReference type="CDD" id="cd12914">
    <property type="entry name" value="PDC1_DGC_like"/>
    <property type="match status" value="1"/>
</dbReference>
<evidence type="ECO:0000256" key="2">
    <source>
        <dbReference type="ARBA" id="ARBA00012438"/>
    </source>
</evidence>
<dbReference type="SUPFAM" id="SSF52172">
    <property type="entry name" value="CheY-like"/>
    <property type="match status" value="1"/>
</dbReference>
<sequence length="848" mass="91950">MNPDSPRALEPRSLSARLRPWLFVLLAVVVSMGITLALRPIFGPRAFIIAFPAVIIVALFVGVTHAMFTAVGCVLWVLVSQLYHPPPLPADVAAIASFLALSFLLATLCGLARTRARQAGAQQALQPRGDGHTSLPRTALVNWLTASMYAAVVLPATFFVGASWYAYERATDQASLEVERANRMADQLLQNSFRTNLAALDRLKALVGTTPDFALKMREKELHEHLVELAAGRADTQAIWIWGANGRAVATNRFYPVPQDTVITDREYFRVHQRGEIGLYISDILFGRISNEHFFNISARRNYADGTFGGIVSVSMYPSFFANTYATMARDMKDLTITLAREDGKILARWPSSSPLEGKAAVMSNEAMQAIAGKAATGMFSHISPVDGEKRLVSFRKVGPWPLYVYAGLSYREILTDWYRDVLVLAGFTLTTAIGLIYVSWVALRLTRREQLAQVELQSENARRLQAEDALLQAQKLEALGQITGGVAHDVNNLLMVIGTNTHVHRMMQPHLPADNAQLAAIDRSVAAGAKLTRQLLSFSRKQTVAPEVIHLQTQLLGLLDLVRTSLGGGIELTMDVAADTRLVVLDLVELELALINLALNARDAMQQGEVRITACNGRVGDIPAAPTQECVVVRFSDKGAGVSPDNIERLFEPFFTTKPPGKGTGLGLSQVYGFCVQAGGTARIESTLGEGTCVSMYFPVALEAGHTPKPVQPLAVPRKLSGHVLLVEDNEEVGTSTMALLKSLGLTAYRVASADEAKNLLHEAPVGHFDAVLSDIFMPGTLDGIDLALRLQRDAPDLPVILMTGYAAEEHKAVAAGLRVLSKPFSPDLLADALGRVLTKLATAAKS</sequence>
<dbReference type="Proteomes" id="UP001331561">
    <property type="component" value="Unassembled WGS sequence"/>
</dbReference>
<dbReference type="SMART" id="SM00387">
    <property type="entry name" value="HATPase_c"/>
    <property type="match status" value="1"/>
</dbReference>
<dbReference type="PANTHER" id="PTHR43065:SF49">
    <property type="entry name" value="HISTIDINE KINASE"/>
    <property type="match status" value="1"/>
</dbReference>
<evidence type="ECO:0000313" key="9">
    <source>
        <dbReference type="Proteomes" id="UP001331561"/>
    </source>
</evidence>
<dbReference type="SUPFAM" id="SSF55874">
    <property type="entry name" value="ATPase domain of HSP90 chaperone/DNA topoisomerase II/histidine kinase"/>
    <property type="match status" value="1"/>
</dbReference>
<dbReference type="InterPro" id="IPR005467">
    <property type="entry name" value="His_kinase_dom"/>
</dbReference>
<proteinExistence type="predicted"/>
<dbReference type="InterPro" id="IPR004358">
    <property type="entry name" value="Sig_transdc_His_kin-like_C"/>
</dbReference>
<protein>
    <recommendedName>
        <fullName evidence="2">histidine kinase</fullName>
        <ecNumber evidence="2">2.7.13.3</ecNumber>
    </recommendedName>
</protein>
<dbReference type="Pfam" id="PF00072">
    <property type="entry name" value="Response_reg"/>
    <property type="match status" value="1"/>
</dbReference>
<keyword evidence="9" id="KW-1185">Reference proteome</keyword>
<keyword evidence="5" id="KW-0472">Membrane</keyword>
<dbReference type="SMART" id="SM00448">
    <property type="entry name" value="REC"/>
    <property type="match status" value="1"/>
</dbReference>
<dbReference type="Pfam" id="PF02518">
    <property type="entry name" value="HATPase_c"/>
    <property type="match status" value="1"/>
</dbReference>
<comment type="caution">
    <text evidence="8">The sequence shown here is derived from an EMBL/GenBank/DDBJ whole genome shotgun (WGS) entry which is preliminary data.</text>
</comment>
<dbReference type="InterPro" id="IPR036890">
    <property type="entry name" value="HATPase_C_sf"/>
</dbReference>
<dbReference type="InterPro" id="IPR011006">
    <property type="entry name" value="CheY-like_superfamily"/>
</dbReference>
<dbReference type="CDD" id="cd00156">
    <property type="entry name" value="REC"/>
    <property type="match status" value="1"/>
</dbReference>
<keyword evidence="5" id="KW-1133">Transmembrane helix</keyword>
<dbReference type="InterPro" id="IPR001789">
    <property type="entry name" value="Sig_transdc_resp-reg_receiver"/>
</dbReference>
<feature type="modified residue" description="4-aspartylphosphate" evidence="4">
    <location>
        <position position="776"/>
    </location>
</feature>
<feature type="transmembrane region" description="Helical" evidence="5">
    <location>
        <begin position="20"/>
        <end position="38"/>
    </location>
</feature>
<feature type="domain" description="Response regulatory" evidence="7">
    <location>
        <begin position="724"/>
        <end position="839"/>
    </location>
</feature>
<reference evidence="8 9" key="1">
    <citation type="submission" date="2024-01" db="EMBL/GenBank/DDBJ databases">
        <title>Uliginosibacterium soil sp. nov.</title>
        <authorList>
            <person name="Lv Y."/>
        </authorList>
    </citation>
    <scope>NUCLEOTIDE SEQUENCE [LARGE SCALE GENOMIC DNA]</scope>
    <source>
        <strain evidence="8 9">H3</strain>
    </source>
</reference>
<dbReference type="CDD" id="cd00082">
    <property type="entry name" value="HisKA"/>
    <property type="match status" value="1"/>
</dbReference>
<dbReference type="EMBL" id="JAYXHS010000001">
    <property type="protein sequence ID" value="MEC5384970.1"/>
    <property type="molecule type" value="Genomic_DNA"/>
</dbReference>
<comment type="catalytic activity">
    <reaction evidence="1">
        <text>ATP + protein L-histidine = ADP + protein N-phospho-L-histidine.</text>
        <dbReference type="EC" id="2.7.13.3"/>
    </reaction>
</comment>
<evidence type="ECO:0000256" key="1">
    <source>
        <dbReference type="ARBA" id="ARBA00000085"/>
    </source>
</evidence>
<dbReference type="InterPro" id="IPR036097">
    <property type="entry name" value="HisK_dim/P_sf"/>
</dbReference>
<organism evidence="8 9">
    <name type="scientific">Uliginosibacterium silvisoli</name>
    <dbReference type="NCBI Taxonomy" id="3114758"/>
    <lineage>
        <taxon>Bacteria</taxon>
        <taxon>Pseudomonadati</taxon>
        <taxon>Pseudomonadota</taxon>
        <taxon>Betaproteobacteria</taxon>
        <taxon>Rhodocyclales</taxon>
        <taxon>Zoogloeaceae</taxon>
        <taxon>Uliginosibacterium</taxon>
    </lineage>
</organism>
<feature type="transmembrane region" description="Helical" evidence="5">
    <location>
        <begin position="422"/>
        <end position="444"/>
    </location>
</feature>
<dbReference type="GO" id="GO:0005524">
    <property type="term" value="F:ATP binding"/>
    <property type="evidence" value="ECO:0007669"/>
    <property type="project" value="UniProtKB-KW"/>
</dbReference>
<dbReference type="SUPFAM" id="SSF47384">
    <property type="entry name" value="Homodimeric domain of signal transducing histidine kinase"/>
    <property type="match status" value="1"/>
</dbReference>
<dbReference type="RefSeq" id="WP_327597935.1">
    <property type="nucleotide sequence ID" value="NZ_JAYXHS010000001.1"/>
</dbReference>
<evidence type="ECO:0000256" key="5">
    <source>
        <dbReference type="SAM" id="Phobius"/>
    </source>
</evidence>
<evidence type="ECO:0000259" key="7">
    <source>
        <dbReference type="PROSITE" id="PS50110"/>
    </source>
</evidence>
<dbReference type="Gene3D" id="3.40.50.2300">
    <property type="match status" value="1"/>
</dbReference>
<name>A0ABU6K050_9RHOO</name>